<comment type="caution">
    <text evidence="1">The sequence shown here is derived from an EMBL/GenBank/DDBJ whole genome shotgun (WGS) entry which is preliminary data.</text>
</comment>
<evidence type="ECO:0000313" key="1">
    <source>
        <dbReference type="EMBL" id="MBA2933038.1"/>
    </source>
</evidence>
<dbReference type="AlphaFoldDB" id="A0A838L634"/>
<dbReference type="Proteomes" id="UP000570166">
    <property type="component" value="Unassembled WGS sequence"/>
</dbReference>
<name>A0A838L634_9SPHN</name>
<protein>
    <submittedName>
        <fullName evidence="1">Uncharacterized protein</fullName>
    </submittedName>
</protein>
<dbReference type="RefSeq" id="WP_181638776.1">
    <property type="nucleotide sequence ID" value="NZ_JACEIB010000001.1"/>
</dbReference>
<dbReference type="EMBL" id="JACEIB010000001">
    <property type="protein sequence ID" value="MBA2933038.1"/>
    <property type="molecule type" value="Genomic_DNA"/>
</dbReference>
<accession>A0A838L634</accession>
<gene>
    <name evidence="1" type="ORF">HZF05_02900</name>
</gene>
<proteinExistence type="predicted"/>
<evidence type="ECO:0000313" key="2">
    <source>
        <dbReference type="Proteomes" id="UP000570166"/>
    </source>
</evidence>
<reference evidence="1 2" key="1">
    <citation type="submission" date="2020-07" db="EMBL/GenBank/DDBJ databases">
        <authorList>
            <person name="Sun Q."/>
        </authorList>
    </citation>
    <scope>NUCLEOTIDE SEQUENCE [LARGE SCALE GENOMIC DNA]</scope>
    <source>
        <strain evidence="1 2">CGMCC 1.13654</strain>
    </source>
</reference>
<sequence>MRLEFRVLWFENQMADVRAGITAMERELAKHGLGLVVDEEADASRLDHLADQQEKFHEYDLVVVDYDLGEGQPKGDEVARRVRNSFGFTDIIFYSGTPTDVLRERVKQQAIDGVYCAGRRELRGKLIEHVGFVVERLSRLEAMRGLAVVSAGRGDDHMRDVIRHAYALMSQEEQVALLKAIDDQVYGFASSSRKRYEKLTDLEGRLSSRSVTSMVLYGAASDAVSNLLATHPHCEPELLILRNYLKEVIEPRNSLGHNVEQREDAGWVIRSKGGVEINKAALVKIRKDLANHLGNFVALIEKLRPTIDQAP</sequence>
<keyword evidence="2" id="KW-1185">Reference proteome</keyword>
<organism evidence="1 2">
    <name type="scientific">Sphingomonas chungangi</name>
    <dbReference type="NCBI Taxonomy" id="2683589"/>
    <lineage>
        <taxon>Bacteria</taxon>
        <taxon>Pseudomonadati</taxon>
        <taxon>Pseudomonadota</taxon>
        <taxon>Alphaproteobacteria</taxon>
        <taxon>Sphingomonadales</taxon>
        <taxon>Sphingomonadaceae</taxon>
        <taxon>Sphingomonas</taxon>
    </lineage>
</organism>